<accession>A0A4Q4TID2</accession>
<protein>
    <recommendedName>
        <fullName evidence="4">Aminoglycoside phosphotransferase domain-containing protein</fullName>
    </recommendedName>
</protein>
<evidence type="ECO:0000313" key="2">
    <source>
        <dbReference type="EMBL" id="RYP05357.1"/>
    </source>
</evidence>
<keyword evidence="3" id="KW-1185">Reference proteome</keyword>
<dbReference type="AlphaFoldDB" id="A0A4Q4TID2"/>
<evidence type="ECO:0008006" key="4">
    <source>
        <dbReference type="Google" id="ProtNLM"/>
    </source>
</evidence>
<gene>
    <name evidence="2" type="ORF">DL764_003850</name>
</gene>
<dbReference type="STRING" id="155417.A0A4Q4TID2"/>
<evidence type="ECO:0000256" key="1">
    <source>
        <dbReference type="SAM" id="MobiDB-lite"/>
    </source>
</evidence>
<feature type="region of interest" description="Disordered" evidence="1">
    <location>
        <begin position="129"/>
        <end position="159"/>
    </location>
</feature>
<reference evidence="2 3" key="1">
    <citation type="submission" date="2018-06" db="EMBL/GenBank/DDBJ databases">
        <title>Complete Genomes of Monosporascus.</title>
        <authorList>
            <person name="Robinson A.J."/>
            <person name="Natvig D.O."/>
        </authorList>
    </citation>
    <scope>NUCLEOTIDE SEQUENCE [LARGE SCALE GENOMIC DNA]</scope>
    <source>
        <strain evidence="2 3">CBS 110550</strain>
    </source>
</reference>
<comment type="caution">
    <text evidence="2">The sequence shown here is derived from an EMBL/GenBank/DDBJ whole genome shotgun (WGS) entry which is preliminary data.</text>
</comment>
<dbReference type="OrthoDB" id="4774201at2759"/>
<sequence length="159" mass="17339">MALTDLAISYGTRPRLPAASNARSVHVASAEACHPVSVGYFELKKRPQLPFTKLLGRRSDTLWLVTRRLLPAPVLMKIAEVPPVDPVENGTMVYAALKTKGIALRFLAHGTESGRTVGFLVEYAEGRAADDRDSRLREGPGEAPRRELASFEASRVSKA</sequence>
<name>A0A4Q4TID2_9PEZI</name>
<dbReference type="EMBL" id="QJNU01000171">
    <property type="protein sequence ID" value="RYP05357.1"/>
    <property type="molecule type" value="Genomic_DNA"/>
</dbReference>
<feature type="compositionally biased region" description="Basic and acidic residues" evidence="1">
    <location>
        <begin position="129"/>
        <end position="149"/>
    </location>
</feature>
<evidence type="ECO:0000313" key="3">
    <source>
        <dbReference type="Proteomes" id="UP000293360"/>
    </source>
</evidence>
<organism evidence="2 3">
    <name type="scientific">Monosporascus ibericus</name>
    <dbReference type="NCBI Taxonomy" id="155417"/>
    <lineage>
        <taxon>Eukaryota</taxon>
        <taxon>Fungi</taxon>
        <taxon>Dikarya</taxon>
        <taxon>Ascomycota</taxon>
        <taxon>Pezizomycotina</taxon>
        <taxon>Sordariomycetes</taxon>
        <taxon>Xylariomycetidae</taxon>
        <taxon>Xylariales</taxon>
        <taxon>Xylariales incertae sedis</taxon>
        <taxon>Monosporascus</taxon>
    </lineage>
</organism>
<proteinExistence type="predicted"/>
<dbReference type="Proteomes" id="UP000293360">
    <property type="component" value="Unassembled WGS sequence"/>
</dbReference>